<dbReference type="InterPro" id="IPR028082">
    <property type="entry name" value="Peripla_BP_I"/>
</dbReference>
<dbReference type="InterPro" id="IPR050957">
    <property type="entry name" value="BMP_lipoprotein"/>
</dbReference>
<evidence type="ECO:0000256" key="6">
    <source>
        <dbReference type="ARBA" id="ARBA00023288"/>
    </source>
</evidence>
<evidence type="ECO:0000256" key="5">
    <source>
        <dbReference type="ARBA" id="ARBA00023136"/>
    </source>
</evidence>
<dbReference type="GO" id="GO:0005886">
    <property type="term" value="C:plasma membrane"/>
    <property type="evidence" value="ECO:0007669"/>
    <property type="project" value="UniProtKB-SubCell"/>
</dbReference>
<dbReference type="PROSITE" id="PS51257">
    <property type="entry name" value="PROKAR_LIPOPROTEIN"/>
    <property type="match status" value="1"/>
</dbReference>
<dbReference type="InterPro" id="IPR003760">
    <property type="entry name" value="PnrA-like"/>
</dbReference>
<evidence type="ECO:0000256" key="7">
    <source>
        <dbReference type="SAM" id="SignalP"/>
    </source>
</evidence>
<feature type="signal peptide" evidence="7">
    <location>
        <begin position="1"/>
        <end position="19"/>
    </location>
</feature>
<dbReference type="PANTHER" id="PTHR34296:SF2">
    <property type="entry name" value="ABC TRANSPORTER GUANOSINE-BINDING PROTEIN NUPN"/>
    <property type="match status" value="1"/>
</dbReference>
<comment type="caution">
    <text evidence="9">The sequence shown here is derived from an EMBL/GenBank/DDBJ whole genome shotgun (WGS) entry which is preliminary data.</text>
</comment>
<evidence type="ECO:0000313" key="9">
    <source>
        <dbReference type="EMBL" id="TQL59246.1"/>
    </source>
</evidence>
<reference evidence="9 10" key="1">
    <citation type="submission" date="2019-06" db="EMBL/GenBank/DDBJ databases">
        <title>Sequencing the genomes of 1000 actinobacteria strains.</title>
        <authorList>
            <person name="Klenk H.-P."/>
        </authorList>
    </citation>
    <scope>NUCLEOTIDE SEQUENCE [LARGE SCALE GENOMIC DNA]</scope>
    <source>
        <strain evidence="9 10">DSM 18082</strain>
    </source>
</reference>
<sequence length="347" mass="35370">MRRVIKVAAAMSVAAVALAACGNSSNTSTSGASSSGGAAKVKIGMAYDVGGRGDQSFNDAAAAGLDKAKKDLGIDAKEAEATQGEPESAREERLQQLIDAGYNNVVAVGFAYAPAVAKIAKANPDVKFAIVDSTDATGANIENLTFAEQEGSYLVGAAAALKSKTGNIGFVGGVNVDLIKKFEAGYVAGAKAVNPNIKVQVKYLSQPPDFSGFGDPAKGKTAAEGMYQNGADVVYHAAGGSGGGVFSAAKAAGKLAIGVDSDQALTAPADVRSVILTSMIKKVDVAVYSFITDVKDNKFQSGNKVFDLKAGGVDYATTGGLVNDIKAKLDAYKQQIIDGKIQVPTKP</sequence>
<dbReference type="CDD" id="cd06354">
    <property type="entry name" value="PBP1_PrnA-like"/>
    <property type="match status" value="1"/>
</dbReference>
<keyword evidence="4 7" id="KW-0732">Signal</keyword>
<comment type="similarity">
    <text evidence="2">Belongs to the BMP lipoprotein family.</text>
</comment>
<protein>
    <submittedName>
        <fullName evidence="9">Nucleoside-binding protein</fullName>
    </submittedName>
</protein>
<dbReference type="Pfam" id="PF02608">
    <property type="entry name" value="Bmp"/>
    <property type="match status" value="1"/>
</dbReference>
<evidence type="ECO:0000256" key="3">
    <source>
        <dbReference type="ARBA" id="ARBA00022475"/>
    </source>
</evidence>
<evidence type="ECO:0000259" key="8">
    <source>
        <dbReference type="Pfam" id="PF02608"/>
    </source>
</evidence>
<dbReference type="Gene3D" id="3.40.50.2300">
    <property type="match status" value="2"/>
</dbReference>
<feature type="chain" id="PRO_5039201476" evidence="7">
    <location>
        <begin position="20"/>
        <end position="347"/>
    </location>
</feature>
<feature type="domain" description="ABC transporter substrate-binding protein PnrA-like" evidence="8">
    <location>
        <begin position="45"/>
        <end position="345"/>
    </location>
</feature>
<dbReference type="EMBL" id="VFOQ01000001">
    <property type="protein sequence ID" value="TQL59246.1"/>
    <property type="molecule type" value="Genomic_DNA"/>
</dbReference>
<gene>
    <name evidence="9" type="ORF">FB474_0595</name>
</gene>
<proteinExistence type="inferred from homology"/>
<keyword evidence="3" id="KW-1003">Cell membrane</keyword>
<evidence type="ECO:0000256" key="2">
    <source>
        <dbReference type="ARBA" id="ARBA00008610"/>
    </source>
</evidence>
<dbReference type="AlphaFoldDB" id="A0A542ZFX8"/>
<evidence type="ECO:0000256" key="4">
    <source>
        <dbReference type="ARBA" id="ARBA00022729"/>
    </source>
</evidence>
<dbReference type="Proteomes" id="UP000319514">
    <property type="component" value="Unassembled WGS sequence"/>
</dbReference>
<keyword evidence="6" id="KW-0449">Lipoprotein</keyword>
<organism evidence="9 10">
    <name type="scientific">Oryzihumus leptocrescens</name>
    <dbReference type="NCBI Taxonomy" id="297536"/>
    <lineage>
        <taxon>Bacteria</taxon>
        <taxon>Bacillati</taxon>
        <taxon>Actinomycetota</taxon>
        <taxon>Actinomycetes</taxon>
        <taxon>Micrococcales</taxon>
        <taxon>Intrasporangiaceae</taxon>
        <taxon>Oryzihumus</taxon>
    </lineage>
</organism>
<keyword evidence="10" id="KW-1185">Reference proteome</keyword>
<comment type="subcellular location">
    <subcellularLocation>
        <location evidence="1">Cell membrane</location>
        <topology evidence="1">Lipid-anchor</topology>
    </subcellularLocation>
</comment>
<keyword evidence="5" id="KW-0472">Membrane</keyword>
<evidence type="ECO:0000313" key="10">
    <source>
        <dbReference type="Proteomes" id="UP000319514"/>
    </source>
</evidence>
<name>A0A542ZFX8_9MICO</name>
<evidence type="ECO:0000256" key="1">
    <source>
        <dbReference type="ARBA" id="ARBA00004193"/>
    </source>
</evidence>
<dbReference type="SUPFAM" id="SSF53822">
    <property type="entry name" value="Periplasmic binding protein-like I"/>
    <property type="match status" value="1"/>
</dbReference>
<accession>A0A542ZFX8</accession>
<dbReference type="PANTHER" id="PTHR34296">
    <property type="entry name" value="TRANSCRIPTIONAL ACTIVATOR PROTEIN MED"/>
    <property type="match status" value="1"/>
</dbReference>